<keyword evidence="1" id="KW-0812">Transmembrane</keyword>
<feature type="transmembrane region" description="Helical" evidence="1">
    <location>
        <begin position="119"/>
        <end position="145"/>
    </location>
</feature>
<accession>A0ABN8NAK4</accession>
<feature type="transmembrane region" description="Helical" evidence="1">
    <location>
        <begin position="496"/>
        <end position="515"/>
    </location>
</feature>
<feature type="transmembrane region" description="Helical" evidence="1">
    <location>
        <begin position="411"/>
        <end position="434"/>
    </location>
</feature>
<evidence type="ECO:0000313" key="2">
    <source>
        <dbReference type="EMBL" id="CAH3045310.1"/>
    </source>
</evidence>
<feature type="transmembrane region" description="Helical" evidence="1">
    <location>
        <begin position="334"/>
        <end position="354"/>
    </location>
</feature>
<evidence type="ECO:0000313" key="3">
    <source>
        <dbReference type="Proteomes" id="UP001159405"/>
    </source>
</evidence>
<dbReference type="Proteomes" id="UP001159405">
    <property type="component" value="Unassembled WGS sequence"/>
</dbReference>
<feature type="transmembrane region" description="Helical" evidence="1">
    <location>
        <begin position="271"/>
        <end position="290"/>
    </location>
</feature>
<keyword evidence="1" id="KW-0472">Membrane</keyword>
<feature type="transmembrane region" description="Helical" evidence="1">
    <location>
        <begin position="454"/>
        <end position="475"/>
    </location>
</feature>
<sequence length="535" mass="61101">MSSVPLIEAFGRIVYGFTRGLTEHYNPDEPEYTAEILGYHPLESTGREWYYKPVKELIYQEYGENRASPPSFNLNIRIINASSTLEHDELLQNDDTETSGAMAWKSFRPSIRHTISDSMFIGSLISPLASISIGTIYIALAFLIYKTVMNCQYQKEKMTSRQQWMRTIADVVSCALIYFSPVLNLLFLFRSFQLNGLKQKLLQTCLIIYCLDSLYRVTLQLMGKPFFTLSGLYNIPVYILWLCSSILQFFLVARHFLNRSKHKQLLLLGKMSVPTICCVILGFCMKYFIYRAYNKEKKEERKLVIALFSPLAGLVVKAASRICVQRLWNITHPGYSYVLLAPLYLGSAIMVRGLQAELNSLQSIAILGIIHGAAEVVERSTIVVTDHVCHSLRTRKASPWGSFRTPRRERLTADVAIMSMLYESTAIVSVNGSLYMYQLIFLETTSVTSMIKEFALSTSVMLVIEWFFTSVSLAIETRYQNMAVMAVWRCQWKRHTLVAILNVLFIGVWVIVNLLEVVHGHFIGEPLKKCKMPFS</sequence>
<protein>
    <submittedName>
        <fullName evidence="2">Uncharacterized protein</fullName>
    </submittedName>
</protein>
<reference evidence="2 3" key="1">
    <citation type="submission" date="2022-05" db="EMBL/GenBank/DDBJ databases">
        <authorList>
            <consortium name="Genoscope - CEA"/>
            <person name="William W."/>
        </authorList>
    </citation>
    <scope>NUCLEOTIDE SEQUENCE [LARGE SCALE GENOMIC DNA]</scope>
</reference>
<name>A0ABN8NAK4_9CNID</name>
<organism evidence="2 3">
    <name type="scientific">Porites lobata</name>
    <dbReference type="NCBI Taxonomy" id="104759"/>
    <lineage>
        <taxon>Eukaryota</taxon>
        <taxon>Metazoa</taxon>
        <taxon>Cnidaria</taxon>
        <taxon>Anthozoa</taxon>
        <taxon>Hexacorallia</taxon>
        <taxon>Scleractinia</taxon>
        <taxon>Fungiina</taxon>
        <taxon>Poritidae</taxon>
        <taxon>Porites</taxon>
    </lineage>
</organism>
<keyword evidence="1" id="KW-1133">Transmembrane helix</keyword>
<feature type="transmembrane region" description="Helical" evidence="1">
    <location>
        <begin position="201"/>
        <end position="219"/>
    </location>
</feature>
<keyword evidence="3" id="KW-1185">Reference proteome</keyword>
<evidence type="ECO:0000256" key="1">
    <source>
        <dbReference type="SAM" id="Phobius"/>
    </source>
</evidence>
<gene>
    <name evidence="2" type="ORF">PLOB_00006743</name>
</gene>
<feature type="transmembrane region" description="Helical" evidence="1">
    <location>
        <begin position="166"/>
        <end position="189"/>
    </location>
</feature>
<dbReference type="EMBL" id="CALNXK010000013">
    <property type="protein sequence ID" value="CAH3045310.1"/>
    <property type="molecule type" value="Genomic_DNA"/>
</dbReference>
<feature type="transmembrane region" description="Helical" evidence="1">
    <location>
        <begin position="302"/>
        <end position="322"/>
    </location>
</feature>
<feature type="transmembrane region" description="Helical" evidence="1">
    <location>
        <begin position="231"/>
        <end position="251"/>
    </location>
</feature>
<comment type="caution">
    <text evidence="2">The sequence shown here is derived from an EMBL/GenBank/DDBJ whole genome shotgun (WGS) entry which is preliminary data.</text>
</comment>
<proteinExistence type="predicted"/>